<accession>A0AA96GM53</accession>
<keyword evidence="3" id="KW-0808">Transferase</keyword>
<dbReference type="InterPro" id="IPR036890">
    <property type="entry name" value="HATPase_C_sf"/>
</dbReference>
<dbReference type="GO" id="GO:0004673">
    <property type="term" value="F:protein histidine kinase activity"/>
    <property type="evidence" value="ECO:0007669"/>
    <property type="project" value="UniProtKB-EC"/>
</dbReference>
<dbReference type="Proteomes" id="UP001302494">
    <property type="component" value="Chromosome"/>
</dbReference>
<evidence type="ECO:0000313" key="7">
    <source>
        <dbReference type="Proteomes" id="UP001302494"/>
    </source>
</evidence>
<comment type="catalytic activity">
    <reaction evidence="1">
        <text>ATP + protein L-histidine = ADP + protein N-phospho-L-histidine.</text>
        <dbReference type="EC" id="2.7.13.3"/>
    </reaction>
</comment>
<dbReference type="SUPFAM" id="SSF55874">
    <property type="entry name" value="ATPase domain of HSP90 chaperone/DNA topoisomerase II/histidine kinase"/>
    <property type="match status" value="1"/>
</dbReference>
<dbReference type="EMBL" id="CP116968">
    <property type="protein sequence ID" value="WNM60784.1"/>
    <property type="molecule type" value="Genomic_DNA"/>
</dbReference>
<dbReference type="PROSITE" id="PS50109">
    <property type="entry name" value="HIS_KIN"/>
    <property type="match status" value="1"/>
</dbReference>
<evidence type="ECO:0000256" key="1">
    <source>
        <dbReference type="ARBA" id="ARBA00000085"/>
    </source>
</evidence>
<sequence length="275" mass="30362">MEPPKQPGDFSFQRKGKSEAVSSTDVDLLVQMISQDLPASLTTIQDACQTITMACSRLNALFEEEVLADYAREPLGPLPTEDIPQAVQHIQGEVDHVRGITWGLLQFIRLGQISLRWEGLDVNQLVMGIVTSMERKLKSREVLVRIEDLPDCMGDEVLVTQVFSILIDNAQKYLDPARPGEIIISGKTMHGWSVYSVGDNGIGIAEDHHAGIFEGLSHPAVEPEGRQGVGLAIVRRIIDRHQGNIEIDSIPGQGSTFRVYFPRAIIVEEGEGKKE</sequence>
<protein>
    <recommendedName>
        <fullName evidence="2">histidine kinase</fullName>
        <ecNumber evidence="2">2.7.13.3</ecNumber>
    </recommendedName>
</protein>
<dbReference type="InterPro" id="IPR005467">
    <property type="entry name" value="His_kinase_dom"/>
</dbReference>
<dbReference type="Gene3D" id="3.30.565.10">
    <property type="entry name" value="Histidine kinase-like ATPase, C-terminal domain"/>
    <property type="match status" value="1"/>
</dbReference>
<reference evidence="6 7" key="1">
    <citation type="submission" date="2023-01" db="EMBL/GenBank/DDBJ databases">
        <title>Cultivation and genomic characterization of new, ubiquitous marine nitrite-oxidizing bacteria from the Nitrospirales.</title>
        <authorList>
            <person name="Mueller A.J."/>
            <person name="Daebeler A."/>
            <person name="Herbold C.W."/>
            <person name="Kirkegaard R.H."/>
            <person name="Daims H."/>
        </authorList>
    </citation>
    <scope>NUCLEOTIDE SEQUENCE [LARGE SCALE GENOMIC DNA]</scope>
    <source>
        <strain evidence="6 7">DK</strain>
    </source>
</reference>
<gene>
    <name evidence="6" type="ORF">PQG83_13570</name>
</gene>
<feature type="domain" description="Histidine kinase" evidence="5">
    <location>
        <begin position="32"/>
        <end position="265"/>
    </location>
</feature>
<dbReference type="KEGG" id="nneo:PQG83_13570"/>
<dbReference type="AlphaFoldDB" id="A0AA96GM53"/>
<dbReference type="Pfam" id="PF02518">
    <property type="entry name" value="HATPase_c"/>
    <property type="match status" value="1"/>
</dbReference>
<proteinExistence type="predicted"/>
<organism evidence="6 7">
    <name type="scientific">Candidatus Nitrospira neomarina</name>
    <dbReference type="NCBI Taxonomy" id="3020899"/>
    <lineage>
        <taxon>Bacteria</taxon>
        <taxon>Pseudomonadati</taxon>
        <taxon>Nitrospirota</taxon>
        <taxon>Nitrospiria</taxon>
        <taxon>Nitrospirales</taxon>
        <taxon>Nitrospiraceae</taxon>
        <taxon>Nitrospira</taxon>
    </lineage>
</organism>
<dbReference type="EC" id="2.7.13.3" evidence="2"/>
<dbReference type="PANTHER" id="PTHR42878:SF15">
    <property type="entry name" value="BACTERIOPHYTOCHROME"/>
    <property type="match status" value="1"/>
</dbReference>
<dbReference type="SMART" id="SM00387">
    <property type="entry name" value="HATPase_c"/>
    <property type="match status" value="1"/>
</dbReference>
<evidence type="ECO:0000256" key="2">
    <source>
        <dbReference type="ARBA" id="ARBA00012438"/>
    </source>
</evidence>
<keyword evidence="4 6" id="KW-0418">Kinase</keyword>
<evidence type="ECO:0000313" key="6">
    <source>
        <dbReference type="EMBL" id="WNM60784.1"/>
    </source>
</evidence>
<dbReference type="InterPro" id="IPR050351">
    <property type="entry name" value="BphY/WalK/GraS-like"/>
</dbReference>
<dbReference type="InterPro" id="IPR004358">
    <property type="entry name" value="Sig_transdc_His_kin-like_C"/>
</dbReference>
<dbReference type="CDD" id="cd00075">
    <property type="entry name" value="HATPase"/>
    <property type="match status" value="1"/>
</dbReference>
<dbReference type="PANTHER" id="PTHR42878">
    <property type="entry name" value="TWO-COMPONENT HISTIDINE KINASE"/>
    <property type="match status" value="1"/>
</dbReference>
<evidence type="ECO:0000256" key="3">
    <source>
        <dbReference type="ARBA" id="ARBA00022679"/>
    </source>
</evidence>
<evidence type="ECO:0000256" key="4">
    <source>
        <dbReference type="ARBA" id="ARBA00022777"/>
    </source>
</evidence>
<keyword evidence="7" id="KW-1185">Reference proteome</keyword>
<dbReference type="GO" id="GO:0030295">
    <property type="term" value="F:protein kinase activator activity"/>
    <property type="evidence" value="ECO:0007669"/>
    <property type="project" value="TreeGrafter"/>
</dbReference>
<dbReference type="RefSeq" id="WP_312742001.1">
    <property type="nucleotide sequence ID" value="NZ_CP116968.1"/>
</dbReference>
<dbReference type="InterPro" id="IPR003594">
    <property type="entry name" value="HATPase_dom"/>
</dbReference>
<name>A0AA96GM53_9BACT</name>
<dbReference type="GO" id="GO:0000156">
    <property type="term" value="F:phosphorelay response regulator activity"/>
    <property type="evidence" value="ECO:0007669"/>
    <property type="project" value="TreeGrafter"/>
</dbReference>
<dbReference type="PRINTS" id="PR00344">
    <property type="entry name" value="BCTRLSENSOR"/>
</dbReference>
<dbReference type="GO" id="GO:0007234">
    <property type="term" value="P:osmosensory signaling via phosphorelay pathway"/>
    <property type="evidence" value="ECO:0007669"/>
    <property type="project" value="TreeGrafter"/>
</dbReference>
<evidence type="ECO:0000259" key="5">
    <source>
        <dbReference type="PROSITE" id="PS50109"/>
    </source>
</evidence>